<dbReference type="InterPro" id="IPR006119">
    <property type="entry name" value="Resolv_N"/>
</dbReference>
<dbReference type="InterPro" id="IPR050639">
    <property type="entry name" value="SSR_resolvase"/>
</dbReference>
<dbReference type="Pfam" id="PF00239">
    <property type="entry name" value="Resolvase"/>
    <property type="match status" value="1"/>
</dbReference>
<dbReference type="RefSeq" id="WP_204464796.1">
    <property type="nucleotide sequence ID" value="NZ_JAFBCV010000002.1"/>
</dbReference>
<dbReference type="InterPro" id="IPR006118">
    <property type="entry name" value="Recombinase_CS"/>
</dbReference>
<name>A0ABS2SQF3_9BACI</name>
<feature type="active site" description="O-(5'-phospho-DNA)-serine intermediate" evidence="5">
    <location>
        <position position="14"/>
    </location>
</feature>
<dbReference type="PROSITE" id="PS00397">
    <property type="entry name" value="RECOMBINASES_1"/>
    <property type="match status" value="1"/>
</dbReference>
<evidence type="ECO:0000256" key="3">
    <source>
        <dbReference type="ARBA" id="ARBA00023125"/>
    </source>
</evidence>
<keyword evidence="4" id="KW-0233">DNA recombination</keyword>
<dbReference type="CDD" id="cd00338">
    <property type="entry name" value="Ser_Recombinase"/>
    <property type="match status" value="1"/>
</dbReference>
<dbReference type="PROSITE" id="PS51736">
    <property type="entry name" value="RECOMBINASES_3"/>
    <property type="match status" value="1"/>
</dbReference>
<dbReference type="InterPro" id="IPR036162">
    <property type="entry name" value="Resolvase-like_N_sf"/>
</dbReference>
<sequence length="217" mass="24560">MEQKHGAILYCRVSTTKQSQEASLKRQEDELKQVAASNQLPVIHCYHEIASGYSLEREALFSILDAARQKQFSHLLVTDDTRIGRGEAKIALLFQLKKYGISIFTVNDNGELSLSEADEMVLGIVAIVEEYQRKLHNLKIKRGMRAAVKNGYRPEQNLTRTNAGGRDSIELPTDEIVSLRNKGLTFHEIALTLRGLGYTCSKATVHRRYQLYVKEHS</sequence>
<dbReference type="EMBL" id="JAFBCV010000002">
    <property type="protein sequence ID" value="MBM7837754.1"/>
    <property type="molecule type" value="Genomic_DNA"/>
</dbReference>
<dbReference type="PANTHER" id="PTHR30461:SF26">
    <property type="entry name" value="RESOLVASE HOMOLOG YNEB"/>
    <property type="match status" value="1"/>
</dbReference>
<dbReference type="PANTHER" id="PTHR30461">
    <property type="entry name" value="DNA-INVERTASE FROM LAMBDOID PROPHAGE"/>
    <property type="match status" value="1"/>
</dbReference>
<reference evidence="7" key="1">
    <citation type="submission" date="2021-01" db="EMBL/GenBank/DDBJ databases">
        <title>Genomic Encyclopedia of Type Strains, Phase IV (KMG-IV): sequencing the most valuable type-strain genomes for metagenomic binning, comparative biology and taxonomic classification.</title>
        <authorList>
            <person name="Goeker M."/>
        </authorList>
    </citation>
    <scope>NUCLEOTIDE SEQUENCE</scope>
    <source>
        <strain evidence="7">DSM 21943</strain>
    </source>
</reference>
<evidence type="ECO:0000256" key="1">
    <source>
        <dbReference type="ARBA" id="ARBA00009913"/>
    </source>
</evidence>
<comment type="similarity">
    <text evidence="1">Belongs to the site-specific recombinase resolvase family.</text>
</comment>
<keyword evidence="2" id="KW-0229">DNA integration</keyword>
<evidence type="ECO:0000313" key="7">
    <source>
        <dbReference type="EMBL" id="MBM7837754.1"/>
    </source>
</evidence>
<accession>A0ABS2SQF3</accession>
<keyword evidence="8" id="KW-1185">Reference proteome</keyword>
<organism evidence="7 8">
    <name type="scientific">Shouchella xiaoxiensis</name>
    <dbReference type="NCBI Taxonomy" id="766895"/>
    <lineage>
        <taxon>Bacteria</taxon>
        <taxon>Bacillati</taxon>
        <taxon>Bacillota</taxon>
        <taxon>Bacilli</taxon>
        <taxon>Bacillales</taxon>
        <taxon>Bacillaceae</taxon>
        <taxon>Shouchella</taxon>
    </lineage>
</organism>
<keyword evidence="3" id="KW-0238">DNA-binding</keyword>
<evidence type="ECO:0000256" key="4">
    <source>
        <dbReference type="ARBA" id="ARBA00023172"/>
    </source>
</evidence>
<dbReference type="SMART" id="SM00857">
    <property type="entry name" value="Resolvase"/>
    <property type="match status" value="1"/>
</dbReference>
<dbReference type="Gene3D" id="3.40.50.1390">
    <property type="entry name" value="Resolvase, N-terminal catalytic domain"/>
    <property type="match status" value="1"/>
</dbReference>
<feature type="domain" description="Resolvase/invertase-type recombinase catalytic" evidence="6">
    <location>
        <begin position="6"/>
        <end position="151"/>
    </location>
</feature>
<dbReference type="SUPFAM" id="SSF53041">
    <property type="entry name" value="Resolvase-like"/>
    <property type="match status" value="1"/>
</dbReference>
<evidence type="ECO:0000256" key="5">
    <source>
        <dbReference type="PROSITE-ProRule" id="PRU10137"/>
    </source>
</evidence>
<evidence type="ECO:0000313" key="8">
    <source>
        <dbReference type="Proteomes" id="UP001179280"/>
    </source>
</evidence>
<gene>
    <name evidence="7" type="ORF">JOC54_000985</name>
</gene>
<evidence type="ECO:0000259" key="6">
    <source>
        <dbReference type="PROSITE" id="PS51736"/>
    </source>
</evidence>
<proteinExistence type="inferred from homology"/>
<evidence type="ECO:0000256" key="2">
    <source>
        <dbReference type="ARBA" id="ARBA00022908"/>
    </source>
</evidence>
<comment type="caution">
    <text evidence="7">The sequence shown here is derived from an EMBL/GenBank/DDBJ whole genome shotgun (WGS) entry which is preliminary data.</text>
</comment>
<protein>
    <submittedName>
        <fullName evidence="7">DNA invertase Pin-like site-specific DNA recombinase</fullName>
    </submittedName>
</protein>
<dbReference type="Proteomes" id="UP001179280">
    <property type="component" value="Unassembled WGS sequence"/>
</dbReference>